<dbReference type="EMBL" id="LCTW02000060">
    <property type="protein sequence ID" value="KXX80430.1"/>
    <property type="molecule type" value="Genomic_DNA"/>
</dbReference>
<comment type="caution">
    <text evidence="2">The sequence shown here is derived from an EMBL/GenBank/DDBJ whole genome shotgun (WGS) entry which is preliminary data.</text>
</comment>
<keyword evidence="3" id="KW-1185">Reference proteome</keyword>
<dbReference type="AlphaFoldDB" id="A0A175WB06"/>
<dbReference type="InterPro" id="IPR052895">
    <property type="entry name" value="HetReg/Transcr_Mod"/>
</dbReference>
<feature type="domain" description="Heterokaryon incompatibility" evidence="1">
    <location>
        <begin position="44"/>
        <end position="212"/>
    </location>
</feature>
<name>A0A175WB06_9PEZI</name>
<reference evidence="2 3" key="1">
    <citation type="journal article" date="2016" name="Genome Announc.">
        <title>Genome Sequence of Madurella mycetomatis mm55, Isolated from a Human Mycetoma Case in Sudan.</title>
        <authorList>
            <person name="Smit S."/>
            <person name="Derks M.F."/>
            <person name="Bervoets S."/>
            <person name="Fahal A."/>
            <person name="van Leeuwen W."/>
            <person name="van Belkum A."/>
            <person name="van de Sande W.W."/>
        </authorList>
    </citation>
    <scope>NUCLEOTIDE SEQUENCE [LARGE SCALE GENOMIC DNA]</scope>
    <source>
        <strain evidence="3">mm55</strain>
    </source>
</reference>
<evidence type="ECO:0000313" key="3">
    <source>
        <dbReference type="Proteomes" id="UP000078237"/>
    </source>
</evidence>
<dbReference type="InterPro" id="IPR010730">
    <property type="entry name" value="HET"/>
</dbReference>
<protein>
    <submittedName>
        <fullName evidence="2">Heterokaryon incompatibility protein 6, OR allele</fullName>
    </submittedName>
</protein>
<dbReference type="OrthoDB" id="3553147at2759"/>
<evidence type="ECO:0000313" key="2">
    <source>
        <dbReference type="EMBL" id="KXX80430.1"/>
    </source>
</evidence>
<evidence type="ECO:0000259" key="1">
    <source>
        <dbReference type="Pfam" id="PF06985"/>
    </source>
</evidence>
<sequence length="600" mass="68252">MEPYTYTPLPPGHIRLVTLTLSPASTLSATLTIVPFNEDDPQTYTALSYVWGPPTFSYPLETNNSSVLYITPTLSSALHSIIHHSPPGTPLWIDQICINQADNAERSVQVKLMNTLYNRAARVIAYLGPSVPSTAMAVSMVERVGKIARDKVGDMFLWDSEQYHPEELKTVEEVSDERSAELGVPFTDVEAWDAFSEFYDREWYERVWIVQEILPARNAVVICGSFSVGWELVKHAAVWYRYKAGRVSARHKRKVDGIGLTCGLDLSWNLRMGTEYLKELMGQKTNPTYKWELLRLLRTFRGRKATDPRDKVYALLGLSAGGWDVPKGWVDYDKDVKRVFAETARMLLKSGVGNAKLDVLLDARPTTCSCEGCPVEPDWPSWVPDWRRHFGEGCEWGVGRSYAEWHQEYECGKYEPEEEPKDLFALRTEGVILGWVTYRSPYSHLQEIVMDGHMRETRNVCVDLVSEYPTGEDVDIAVAMTMVGGRLPEPLKEKGTSVEVYAEKYLDFLDVLMMPWNSDEEERVRYEAWLPYEKLGLDNEWLQAVLQAYCERRLFVLDKGYVGLGNHHMEEGDVIAKLAGLSVPCVLRPGVEPNEYEFVG</sequence>
<dbReference type="Pfam" id="PF26639">
    <property type="entry name" value="Het-6_barrel"/>
    <property type="match status" value="1"/>
</dbReference>
<proteinExistence type="predicted"/>
<dbReference type="VEuPathDB" id="FungiDB:MMYC01_204608"/>
<organism evidence="2 3">
    <name type="scientific">Madurella mycetomatis</name>
    <dbReference type="NCBI Taxonomy" id="100816"/>
    <lineage>
        <taxon>Eukaryota</taxon>
        <taxon>Fungi</taxon>
        <taxon>Dikarya</taxon>
        <taxon>Ascomycota</taxon>
        <taxon>Pezizomycotina</taxon>
        <taxon>Sordariomycetes</taxon>
        <taxon>Sordariomycetidae</taxon>
        <taxon>Sordariales</taxon>
        <taxon>Sordariales incertae sedis</taxon>
        <taxon>Madurella</taxon>
    </lineage>
</organism>
<dbReference type="PANTHER" id="PTHR24148">
    <property type="entry name" value="ANKYRIN REPEAT DOMAIN-CONTAINING PROTEIN 39 HOMOLOG-RELATED"/>
    <property type="match status" value="1"/>
</dbReference>
<gene>
    <name evidence="2" type="ORF">MMYC01_204608</name>
</gene>
<dbReference type="Proteomes" id="UP000078237">
    <property type="component" value="Unassembled WGS sequence"/>
</dbReference>
<accession>A0A175WB06</accession>
<dbReference type="Pfam" id="PF06985">
    <property type="entry name" value="HET"/>
    <property type="match status" value="1"/>
</dbReference>
<dbReference type="PANTHER" id="PTHR24148:SF73">
    <property type="entry name" value="HET DOMAIN PROTEIN (AFU_ORTHOLOGUE AFUA_8G01020)"/>
    <property type="match status" value="1"/>
</dbReference>
<dbReference type="STRING" id="100816.A0A175WB06"/>